<reference evidence="18 19" key="1">
    <citation type="journal article" date="2017" name="Nat. Ecol. Evol.">
        <title>Scallop genome provides insights into evolution of bilaterian karyotype and development.</title>
        <authorList>
            <person name="Wang S."/>
            <person name="Zhang J."/>
            <person name="Jiao W."/>
            <person name="Li J."/>
            <person name="Xun X."/>
            <person name="Sun Y."/>
            <person name="Guo X."/>
            <person name="Huan P."/>
            <person name="Dong B."/>
            <person name="Zhang L."/>
            <person name="Hu X."/>
            <person name="Sun X."/>
            <person name="Wang J."/>
            <person name="Zhao C."/>
            <person name="Wang Y."/>
            <person name="Wang D."/>
            <person name="Huang X."/>
            <person name="Wang R."/>
            <person name="Lv J."/>
            <person name="Li Y."/>
            <person name="Zhang Z."/>
            <person name="Liu B."/>
            <person name="Lu W."/>
            <person name="Hui Y."/>
            <person name="Liang J."/>
            <person name="Zhou Z."/>
            <person name="Hou R."/>
            <person name="Li X."/>
            <person name="Liu Y."/>
            <person name="Li H."/>
            <person name="Ning X."/>
            <person name="Lin Y."/>
            <person name="Zhao L."/>
            <person name="Xing Q."/>
            <person name="Dou J."/>
            <person name="Li Y."/>
            <person name="Mao J."/>
            <person name="Guo H."/>
            <person name="Dou H."/>
            <person name="Li T."/>
            <person name="Mu C."/>
            <person name="Jiang W."/>
            <person name="Fu Q."/>
            <person name="Fu X."/>
            <person name="Miao Y."/>
            <person name="Liu J."/>
            <person name="Yu Q."/>
            <person name="Li R."/>
            <person name="Liao H."/>
            <person name="Li X."/>
            <person name="Kong Y."/>
            <person name="Jiang Z."/>
            <person name="Chourrout D."/>
            <person name="Li R."/>
            <person name="Bao Z."/>
        </authorList>
    </citation>
    <scope>NUCLEOTIDE SEQUENCE [LARGE SCALE GENOMIC DNA]</scope>
    <source>
        <strain evidence="18 19">PY_sf001</strain>
    </source>
</reference>
<organism evidence="18 19">
    <name type="scientific">Mizuhopecten yessoensis</name>
    <name type="common">Japanese scallop</name>
    <name type="synonym">Patinopecten yessoensis</name>
    <dbReference type="NCBI Taxonomy" id="6573"/>
    <lineage>
        <taxon>Eukaryota</taxon>
        <taxon>Metazoa</taxon>
        <taxon>Spiralia</taxon>
        <taxon>Lophotrochozoa</taxon>
        <taxon>Mollusca</taxon>
        <taxon>Bivalvia</taxon>
        <taxon>Autobranchia</taxon>
        <taxon>Pteriomorphia</taxon>
        <taxon>Pectinida</taxon>
        <taxon>Pectinoidea</taxon>
        <taxon>Pectinidae</taxon>
        <taxon>Mizuhopecten</taxon>
    </lineage>
</organism>
<dbReference type="InterPro" id="IPR001320">
    <property type="entry name" value="Iontro_rcpt_C"/>
</dbReference>
<dbReference type="AlphaFoldDB" id="A0A210PRY9"/>
<dbReference type="PRINTS" id="PR00177">
    <property type="entry name" value="NMDARECEPTOR"/>
</dbReference>
<protein>
    <submittedName>
        <fullName evidence="18">Glutamate receptor</fullName>
    </submittedName>
</protein>
<comment type="subcellular location">
    <subcellularLocation>
        <location evidence="1">Cell membrane</location>
        <topology evidence="1">Multi-pass membrane protein</topology>
    </subcellularLocation>
</comment>
<evidence type="ECO:0000256" key="1">
    <source>
        <dbReference type="ARBA" id="ARBA00004651"/>
    </source>
</evidence>
<dbReference type="Gene3D" id="3.40.190.10">
    <property type="entry name" value="Periplasmic binding protein-like II"/>
    <property type="match status" value="3"/>
</dbReference>
<dbReference type="Pfam" id="PF00060">
    <property type="entry name" value="Lig_chan"/>
    <property type="match status" value="1"/>
</dbReference>
<feature type="binding site" evidence="13">
    <location>
        <position position="273"/>
    </location>
    <ligand>
        <name>L-glutamate</name>
        <dbReference type="ChEBI" id="CHEBI:29985"/>
    </ligand>
</feature>
<dbReference type="InterPro" id="IPR001508">
    <property type="entry name" value="Iono_Glu_rcpt_met"/>
</dbReference>
<feature type="transmembrane region" description="Helical" evidence="15">
    <location>
        <begin position="215"/>
        <end position="239"/>
    </location>
</feature>
<dbReference type="SMART" id="SM00079">
    <property type="entry name" value="PBPe"/>
    <property type="match status" value="1"/>
</dbReference>
<evidence type="ECO:0000256" key="14">
    <source>
        <dbReference type="PIRSR" id="PIRSR601508-2"/>
    </source>
</evidence>
<dbReference type="GO" id="GO:0015276">
    <property type="term" value="F:ligand-gated monoatomic ion channel activity"/>
    <property type="evidence" value="ECO:0007669"/>
    <property type="project" value="InterPro"/>
</dbReference>
<feature type="binding site" evidence="13">
    <location>
        <position position="104"/>
    </location>
    <ligand>
        <name>L-glutamate</name>
        <dbReference type="ChEBI" id="CHEBI:29985"/>
    </ligand>
</feature>
<dbReference type="EMBL" id="NEDP02005537">
    <property type="protein sequence ID" value="OWF39222.1"/>
    <property type="molecule type" value="Genomic_DNA"/>
</dbReference>
<evidence type="ECO:0000256" key="8">
    <source>
        <dbReference type="ARBA" id="ARBA00023136"/>
    </source>
</evidence>
<feature type="transmembrane region" description="Helical" evidence="15">
    <location>
        <begin position="155"/>
        <end position="174"/>
    </location>
</feature>
<evidence type="ECO:0000256" key="9">
    <source>
        <dbReference type="ARBA" id="ARBA00023170"/>
    </source>
</evidence>
<evidence type="ECO:0000259" key="17">
    <source>
        <dbReference type="SMART" id="SM00918"/>
    </source>
</evidence>
<dbReference type="OrthoDB" id="5984008at2759"/>
<evidence type="ECO:0000256" key="12">
    <source>
        <dbReference type="ARBA" id="ARBA00023303"/>
    </source>
</evidence>
<evidence type="ECO:0000256" key="7">
    <source>
        <dbReference type="ARBA" id="ARBA00023065"/>
    </source>
</evidence>
<evidence type="ECO:0000256" key="13">
    <source>
        <dbReference type="PIRSR" id="PIRSR601508-1"/>
    </source>
</evidence>
<sequence length="464" mass="50623">MATGKYTWFLAMVVVTGFFSEGVSGRTTYYVTTILHSPYLVSKQPMKGYIPDLLDEISGILNVSLVLNHVADGRFGSKDSQGNWNGMMGDLVANRSDIAAAALTLTVERSKAVHFSHPFEEVGLRILVKKPSLDILSKLVNDDTGFFFRPLTSGVWISVIVSLVVVGIVIYVIGRYSPLQGDQTEGGVLWALCITCGIASLQGMRHLPVAFSARVLVSTALLFTLILVSMYSATLVSFVSTSSSSGNDLPFSTFRDLAMQTEYQYGTVGAGSTYQFFKQSNGDTERRIAAYLTANPANVMVSTTKGVDRVKQGKYAFIMESASAYYISATSCDLMVVGDSLRDRTYNFACRPNTNICDRLNIAILQLKMNGRMEELKSKWWSGKCGAYPRTQVGTSGGVADNSSNKGTPIDMKRFTIPLVLLVVGIVLSIVILLMEIYLPKVAGQLQSKRMTDDTQGFSGQMHA</sequence>
<evidence type="ECO:0000256" key="15">
    <source>
        <dbReference type="SAM" id="Phobius"/>
    </source>
</evidence>
<evidence type="ECO:0000256" key="6">
    <source>
        <dbReference type="ARBA" id="ARBA00023054"/>
    </source>
</evidence>
<keyword evidence="7" id="KW-0406">Ion transport</keyword>
<comment type="caution">
    <text evidence="18">The sequence shown here is derived from an EMBL/GenBank/DDBJ whole genome shotgun (WGS) entry which is preliminary data.</text>
</comment>
<keyword evidence="5 15" id="KW-1133">Transmembrane helix</keyword>
<feature type="domain" description="Ionotropic glutamate receptor C-terminal" evidence="16">
    <location>
        <begin position="28"/>
        <end position="383"/>
    </location>
</feature>
<dbReference type="Proteomes" id="UP000242188">
    <property type="component" value="Unassembled WGS sequence"/>
</dbReference>
<dbReference type="SUPFAM" id="SSF53850">
    <property type="entry name" value="Periplasmic binding protein-like II"/>
    <property type="match status" value="1"/>
</dbReference>
<dbReference type="STRING" id="6573.A0A210PRY9"/>
<keyword evidence="4 15" id="KW-0812">Transmembrane</keyword>
<dbReference type="GO" id="GO:0005886">
    <property type="term" value="C:plasma membrane"/>
    <property type="evidence" value="ECO:0007669"/>
    <property type="project" value="UniProtKB-SubCell"/>
</dbReference>
<proteinExistence type="predicted"/>
<keyword evidence="12" id="KW-0407">Ion channel</keyword>
<feature type="binding site" evidence="13">
    <location>
        <position position="320"/>
    </location>
    <ligand>
        <name>L-glutamate</name>
        <dbReference type="ChEBI" id="CHEBI:29985"/>
    </ligand>
</feature>
<dbReference type="PANTHER" id="PTHR18966">
    <property type="entry name" value="IONOTROPIC GLUTAMATE RECEPTOR"/>
    <property type="match status" value="1"/>
</dbReference>
<feature type="site" description="Interaction with the cone snail toxin Con-ikot-ikot" evidence="14">
    <location>
        <position position="278"/>
    </location>
</feature>
<dbReference type="GO" id="GO:0038023">
    <property type="term" value="F:signaling receptor activity"/>
    <property type="evidence" value="ECO:0007669"/>
    <property type="project" value="InterPro"/>
</dbReference>
<dbReference type="InterPro" id="IPR015683">
    <property type="entry name" value="Ionotropic_Glu_rcpt"/>
</dbReference>
<keyword evidence="11" id="KW-1071">Ligand-gated ion channel</keyword>
<evidence type="ECO:0000256" key="3">
    <source>
        <dbReference type="ARBA" id="ARBA00022475"/>
    </source>
</evidence>
<gene>
    <name evidence="18" type="ORF">KP79_PYT20319</name>
</gene>
<keyword evidence="2" id="KW-0813">Transport</keyword>
<evidence type="ECO:0000256" key="5">
    <source>
        <dbReference type="ARBA" id="ARBA00022989"/>
    </source>
</evidence>
<evidence type="ECO:0000256" key="4">
    <source>
        <dbReference type="ARBA" id="ARBA00022692"/>
    </source>
</evidence>
<evidence type="ECO:0000256" key="10">
    <source>
        <dbReference type="ARBA" id="ARBA00023180"/>
    </source>
</evidence>
<evidence type="ECO:0000259" key="16">
    <source>
        <dbReference type="SMART" id="SM00079"/>
    </source>
</evidence>
<dbReference type="FunFam" id="3.40.190.10:FF:000078">
    <property type="entry name" value="glutamate receptor ionotropic, NMDA 3B"/>
    <property type="match status" value="1"/>
</dbReference>
<dbReference type="Pfam" id="PF10613">
    <property type="entry name" value="Lig_chan-Glu_bd"/>
    <property type="match status" value="1"/>
</dbReference>
<keyword evidence="3" id="KW-1003">Cell membrane</keyword>
<keyword evidence="8 15" id="KW-0472">Membrane</keyword>
<dbReference type="GO" id="GO:0043226">
    <property type="term" value="C:organelle"/>
    <property type="evidence" value="ECO:0007669"/>
    <property type="project" value="UniProtKB-ARBA"/>
</dbReference>
<evidence type="ECO:0000256" key="11">
    <source>
        <dbReference type="ARBA" id="ARBA00023286"/>
    </source>
</evidence>
<keyword evidence="10" id="KW-0325">Glycoprotein</keyword>
<evidence type="ECO:0000313" key="19">
    <source>
        <dbReference type="Proteomes" id="UP000242188"/>
    </source>
</evidence>
<feature type="transmembrane region" description="Helical" evidence="15">
    <location>
        <begin position="415"/>
        <end position="439"/>
    </location>
</feature>
<feature type="transmembrane region" description="Helical" evidence="15">
    <location>
        <begin position="6"/>
        <end position="23"/>
    </location>
</feature>
<name>A0A210PRY9_MIZYE</name>
<dbReference type="SMART" id="SM00918">
    <property type="entry name" value="Lig_chan-Glu_bd"/>
    <property type="match status" value="1"/>
</dbReference>
<dbReference type="InterPro" id="IPR019594">
    <property type="entry name" value="Glu/Gly-bd"/>
</dbReference>
<evidence type="ECO:0000313" key="18">
    <source>
        <dbReference type="EMBL" id="OWF39222.1"/>
    </source>
</evidence>
<evidence type="ECO:0000256" key="2">
    <source>
        <dbReference type="ARBA" id="ARBA00022448"/>
    </source>
</evidence>
<keyword evidence="6" id="KW-0175">Coiled coil</keyword>
<feature type="binding site" evidence="13">
    <location>
        <position position="272"/>
    </location>
    <ligand>
        <name>L-glutamate</name>
        <dbReference type="ChEBI" id="CHEBI:29985"/>
    </ligand>
</feature>
<feature type="domain" description="Ionotropic glutamate receptor L-glutamate and glycine-binding" evidence="17">
    <location>
        <begin position="38"/>
        <end position="93"/>
    </location>
</feature>
<keyword evidence="19" id="KW-1185">Reference proteome</keyword>
<keyword evidence="9 18" id="KW-0675">Receptor</keyword>
<feature type="binding site" evidence="13">
    <location>
        <position position="109"/>
    </location>
    <ligand>
        <name>L-glutamate</name>
        <dbReference type="ChEBI" id="CHEBI:29985"/>
    </ligand>
</feature>
<feature type="transmembrane region" description="Helical" evidence="15">
    <location>
        <begin position="186"/>
        <end position="203"/>
    </location>
</feature>
<accession>A0A210PRY9</accession>